<comment type="caution">
    <text evidence="3">The sequence shown here is derived from an EMBL/GenBank/DDBJ whole genome shotgun (WGS) entry which is preliminary data.</text>
</comment>
<keyword evidence="2" id="KW-0812">Transmembrane</keyword>
<dbReference type="AlphaFoldDB" id="A0A9W6HUS7"/>
<dbReference type="SUPFAM" id="SSF82171">
    <property type="entry name" value="DPP6 N-terminal domain-like"/>
    <property type="match status" value="1"/>
</dbReference>
<gene>
    <name evidence="3" type="ORF">GCM10017600_01270</name>
</gene>
<reference evidence="3" key="2">
    <citation type="submission" date="2023-01" db="EMBL/GenBank/DDBJ databases">
        <authorList>
            <person name="Sun Q."/>
            <person name="Evtushenko L."/>
        </authorList>
    </citation>
    <scope>NUCLEOTIDE SEQUENCE</scope>
    <source>
        <strain evidence="3">VKM Ac-2007</strain>
    </source>
</reference>
<dbReference type="Gene3D" id="2.130.10.10">
    <property type="entry name" value="YVTN repeat-like/Quinoprotein amine dehydrogenase"/>
    <property type="match status" value="1"/>
</dbReference>
<dbReference type="Proteomes" id="UP001143474">
    <property type="component" value="Unassembled WGS sequence"/>
</dbReference>
<evidence type="ECO:0000256" key="2">
    <source>
        <dbReference type="SAM" id="Phobius"/>
    </source>
</evidence>
<evidence type="ECO:0000313" key="3">
    <source>
        <dbReference type="EMBL" id="GLK06722.1"/>
    </source>
</evidence>
<evidence type="ECO:0000313" key="4">
    <source>
        <dbReference type="Proteomes" id="UP001143474"/>
    </source>
</evidence>
<dbReference type="EMBL" id="BSEV01000001">
    <property type="protein sequence ID" value="GLK06722.1"/>
    <property type="molecule type" value="Genomic_DNA"/>
</dbReference>
<keyword evidence="2" id="KW-0472">Membrane</keyword>
<keyword evidence="2" id="KW-1133">Transmembrane helix</keyword>
<sequence length="506" mass="51917">MNEIVDRLRDAARAVGETVDDVPPFAPGAGRADGARWGARRTRRPWVVPLVAAATVAGVIAGAAVVTQGGEGGVAGPVAGVGPAYFATSEGAGIVFHRSDTGEETGRFSVPVAGGSFGPVEAARDAFYTSVGFGACETRFFRVRLSRTGEVAGADTLPITLPKGTAPTSLAVSADGAKLAYGLASCEISGPFAGRLGVTDLVTGRSRTLASPRDGEVVGVSLTADGRSVAFQRLPTTDIDRRRAPLPRVTPTDTVHVEPTPAKDGAAAPAPSVGVTAEPRPIVTVTVSPAPLPGSSKDAGGETEASPRPGTTVTATPVPVPHPKAAEPDARPSTTSAPEDRRSAEAARTPLWWETGSGSGASAELASDAPEMWVLDTEAEGEDLLDTARKIELRLSPAAPEGLHGVRISADGLRFTAALGRVASRGEGSLPEAVPGSTEIATFDAGNGEQTGVLYRDGLGGFRLVGADGSGEHLLVQRGPELGTISAGRYRVLLKVREPYVRRIAW</sequence>
<accession>A0A9W6HUS7</accession>
<proteinExistence type="predicted"/>
<keyword evidence="4" id="KW-1185">Reference proteome</keyword>
<reference evidence="3" key="1">
    <citation type="journal article" date="2014" name="Int. J. Syst. Evol. Microbiol.">
        <title>Complete genome sequence of Corynebacterium casei LMG S-19264T (=DSM 44701T), isolated from a smear-ripened cheese.</title>
        <authorList>
            <consortium name="US DOE Joint Genome Institute (JGI-PGF)"/>
            <person name="Walter F."/>
            <person name="Albersmeier A."/>
            <person name="Kalinowski J."/>
            <person name="Ruckert C."/>
        </authorList>
    </citation>
    <scope>NUCLEOTIDE SEQUENCE</scope>
    <source>
        <strain evidence="3">VKM Ac-2007</strain>
    </source>
</reference>
<dbReference type="InterPro" id="IPR015943">
    <property type="entry name" value="WD40/YVTN_repeat-like_dom_sf"/>
</dbReference>
<feature type="compositionally biased region" description="Low complexity" evidence="1">
    <location>
        <begin position="307"/>
        <end position="317"/>
    </location>
</feature>
<feature type="region of interest" description="Disordered" evidence="1">
    <location>
        <begin position="236"/>
        <end position="363"/>
    </location>
</feature>
<name>A0A9W6HUS7_9ACTN</name>
<organism evidence="3 4">
    <name type="scientific">Streptosporangium carneum</name>
    <dbReference type="NCBI Taxonomy" id="47481"/>
    <lineage>
        <taxon>Bacteria</taxon>
        <taxon>Bacillati</taxon>
        <taxon>Actinomycetota</taxon>
        <taxon>Actinomycetes</taxon>
        <taxon>Streptosporangiales</taxon>
        <taxon>Streptosporangiaceae</taxon>
        <taxon>Streptosporangium</taxon>
    </lineage>
</organism>
<feature type="transmembrane region" description="Helical" evidence="2">
    <location>
        <begin position="46"/>
        <end position="66"/>
    </location>
</feature>
<dbReference type="RefSeq" id="WP_271215319.1">
    <property type="nucleotide sequence ID" value="NZ_BAAAVD010000021.1"/>
</dbReference>
<evidence type="ECO:0000256" key="1">
    <source>
        <dbReference type="SAM" id="MobiDB-lite"/>
    </source>
</evidence>
<protein>
    <submittedName>
        <fullName evidence="3">Uncharacterized protein</fullName>
    </submittedName>
</protein>